<dbReference type="EMBL" id="LT629753">
    <property type="protein sequence ID" value="SDT30316.1"/>
    <property type="molecule type" value="Genomic_DNA"/>
</dbReference>
<dbReference type="InterPro" id="IPR025534">
    <property type="entry name" value="DUF4420"/>
</dbReference>
<evidence type="ECO:0000313" key="2">
    <source>
        <dbReference type="Proteomes" id="UP000199576"/>
    </source>
</evidence>
<evidence type="ECO:0000313" key="1">
    <source>
        <dbReference type="EMBL" id="SDT30316.1"/>
    </source>
</evidence>
<reference evidence="1 2" key="1">
    <citation type="submission" date="2016-10" db="EMBL/GenBank/DDBJ databases">
        <authorList>
            <person name="Varghese N."/>
            <person name="Submissions S."/>
        </authorList>
    </citation>
    <scope>NUCLEOTIDE SEQUENCE [LARGE SCALE GENOMIC DNA]</scope>
    <source>
        <strain evidence="1 2">BS2981</strain>
    </source>
</reference>
<gene>
    <name evidence="1" type="ORF">SAMN04490182_4018</name>
</gene>
<organism evidence="1 2">
    <name type="scientific">Pseudomonas cedrina</name>
    <dbReference type="NCBI Taxonomy" id="651740"/>
    <lineage>
        <taxon>Bacteria</taxon>
        <taxon>Pseudomonadati</taxon>
        <taxon>Pseudomonadota</taxon>
        <taxon>Gammaproteobacteria</taxon>
        <taxon>Pseudomonadales</taxon>
        <taxon>Pseudomonadaceae</taxon>
        <taxon>Pseudomonas</taxon>
    </lineage>
</organism>
<name>A0ABY0UWU0_PSECE</name>
<keyword evidence="2" id="KW-1185">Reference proteome</keyword>
<dbReference type="Proteomes" id="UP000199576">
    <property type="component" value="Chromosome I"/>
</dbReference>
<accession>A0ABY0UWU0</accession>
<sequence length="337" mass="37354">MSLRWDLLDLTPVAEEKLSVRLANPDVRKDVFIAIDSSRKRYVLVAIPHGEPCELSERISVGIAVRVVEMKVDDGEIRNFVEVICLDPQGYAALDVAVTEISEALNSGASIGCVRIVQNVLEKWRRFWAGAKQDLLSREQQIGLFGELWFLLNWLIPSIGFSKSIDMWRGPLGARNDFEVLGVGIEVKTSSKESASHVINGVDQLLEPAGGSLFLFSLVVREEGSGKESLPDLVNKVRSFLNDDLLMLSRFESLLYGAGYDSVCEFEYRKLSLRIRSEELFRVAEGFPRITATSFIDGVPAGVGSVKYDLNLAGAAKWRVANNPASAKTLLVDFLEK</sequence>
<dbReference type="Pfam" id="PF14390">
    <property type="entry name" value="DUF4420"/>
    <property type="match status" value="1"/>
</dbReference>
<protein>
    <submittedName>
        <fullName evidence="1">PD-(D/E)XK family member</fullName>
    </submittedName>
</protein>
<proteinExistence type="predicted"/>